<comment type="caution">
    <text evidence="2">The sequence shown here is derived from an EMBL/GenBank/DDBJ whole genome shotgun (WGS) entry which is preliminary data.</text>
</comment>
<dbReference type="InterPro" id="IPR002559">
    <property type="entry name" value="Transposase_11"/>
</dbReference>
<sequence length="565" mass="63567">MFLKITRSGTRQYLQLVEAFRDEAGKARHRTLVTLGRLDQLTDSLDSVISGLLKVTGRPNFLDAALPAVEFESARALGNVWALNELWESLGFGELRRVFRKTRHSIDVEALIRVMVFNRLCDPESKLGVLRWLDTVAMPGVEVETITHQHLLRSMDALVDHQADVDAVVANLLRPLIDQELSVVFYDMTTIRTEGLATVDGDVRQYGMAKEGLIARQVMLGVVQTGDGLPIYHEVFAGNTAESPTLLPTLKTVLERFPSISRVVLVADRGLLSLDNLEALSEIRLESGKPLEFVLAVPGRRYSEFADLLRDFQRQCEAAEQEIVDELPWRGLRLIVAHHPELARQAQTLRRERIETLETQANTWVGKLDAQDAGVKARGKKLSDSGAKARLYHAVKDARLANIIRVDLKNERFAYEIDHDALALAELMDGKLLLVTNTPDLSPQGVVDRYKSLADIERGFRVLKSEIEIGPVFHRLPERIKAHAAICFIALILYRVMRQRLSSADAPLSPERALEELQKLQRHQIRINQADRPVTGISRLSETQDRVFAALRLKKPTQPQQLSLL</sequence>
<dbReference type="SUPFAM" id="SSF53098">
    <property type="entry name" value="Ribonuclease H-like"/>
    <property type="match status" value="1"/>
</dbReference>
<dbReference type="PANTHER" id="PTHR34614:SF2">
    <property type="entry name" value="TRANSPOSASE IS4-LIKE DOMAIN-CONTAINING PROTEIN"/>
    <property type="match status" value="1"/>
</dbReference>
<dbReference type="eggNOG" id="COG5421">
    <property type="taxonomic scope" value="Bacteria"/>
</dbReference>
<keyword evidence="3" id="KW-1185">Reference proteome</keyword>
<dbReference type="PATRIC" id="fig|1348657.5.peg.1273"/>
<dbReference type="GO" id="GO:0006313">
    <property type="term" value="P:DNA transposition"/>
    <property type="evidence" value="ECO:0007669"/>
    <property type="project" value="InterPro"/>
</dbReference>
<dbReference type="InterPro" id="IPR012337">
    <property type="entry name" value="RNaseH-like_sf"/>
</dbReference>
<gene>
    <name evidence="2" type="ORF">M622_13675</name>
</gene>
<reference evidence="2 3" key="1">
    <citation type="submission" date="2013-06" db="EMBL/GenBank/DDBJ databases">
        <title>Draft genome sequence of Thauera terpenica.</title>
        <authorList>
            <person name="Liu B."/>
            <person name="Frostegard A.H."/>
            <person name="Shapleigh J.P."/>
        </authorList>
    </citation>
    <scope>NUCLEOTIDE SEQUENCE [LARGE SCALE GENOMIC DNA]</scope>
    <source>
        <strain evidence="2 3">58Eu</strain>
    </source>
</reference>
<dbReference type="Proteomes" id="UP000015455">
    <property type="component" value="Unassembled WGS sequence"/>
</dbReference>
<dbReference type="InterPro" id="IPR047654">
    <property type="entry name" value="IS1634_transpos"/>
</dbReference>
<accession>T0B0B9</accession>
<proteinExistence type="predicted"/>
<evidence type="ECO:0000313" key="3">
    <source>
        <dbReference type="Proteomes" id="UP000015455"/>
    </source>
</evidence>
<dbReference type="Pfam" id="PF01609">
    <property type="entry name" value="DDE_Tnp_1"/>
    <property type="match status" value="1"/>
</dbReference>
<dbReference type="RefSeq" id="WP_021248705.1">
    <property type="nucleotide sequence ID" value="NZ_ATJV01000047.1"/>
</dbReference>
<protein>
    <recommendedName>
        <fullName evidence="1">Transposase IS4-like domain-containing protein</fullName>
    </recommendedName>
</protein>
<dbReference type="STRING" id="1348657.M622_13675"/>
<dbReference type="AlphaFoldDB" id="T0B0B9"/>
<organism evidence="2 3">
    <name type="scientific">Thauera terpenica 58Eu</name>
    <dbReference type="NCBI Taxonomy" id="1348657"/>
    <lineage>
        <taxon>Bacteria</taxon>
        <taxon>Pseudomonadati</taxon>
        <taxon>Pseudomonadota</taxon>
        <taxon>Betaproteobacteria</taxon>
        <taxon>Rhodocyclales</taxon>
        <taxon>Zoogloeaceae</taxon>
        <taxon>Thauera</taxon>
    </lineage>
</organism>
<dbReference type="GO" id="GO:0003677">
    <property type="term" value="F:DNA binding"/>
    <property type="evidence" value="ECO:0007669"/>
    <property type="project" value="InterPro"/>
</dbReference>
<dbReference type="OrthoDB" id="8547152at2"/>
<dbReference type="PANTHER" id="PTHR34614">
    <property type="match status" value="1"/>
</dbReference>
<name>T0B0B9_9RHOO</name>
<evidence type="ECO:0000259" key="1">
    <source>
        <dbReference type="Pfam" id="PF01609"/>
    </source>
</evidence>
<evidence type="ECO:0000313" key="2">
    <source>
        <dbReference type="EMBL" id="EPZ16273.1"/>
    </source>
</evidence>
<dbReference type="GO" id="GO:0004803">
    <property type="term" value="F:transposase activity"/>
    <property type="evidence" value="ECO:0007669"/>
    <property type="project" value="InterPro"/>
</dbReference>
<dbReference type="EMBL" id="ATJV01000047">
    <property type="protein sequence ID" value="EPZ16273.1"/>
    <property type="molecule type" value="Genomic_DNA"/>
</dbReference>
<feature type="domain" description="Transposase IS4-like" evidence="1">
    <location>
        <begin position="180"/>
        <end position="493"/>
    </location>
</feature>
<dbReference type="NCBIfam" id="NF033559">
    <property type="entry name" value="transpos_IS1634"/>
    <property type="match status" value="1"/>
</dbReference>